<sequence length="64" mass="6972">MLHRFLMSQAAAEGARPLTAAAVADAPATRRKLRREILFSCIISSLFCFGVQISKALRAPSIKL</sequence>
<dbReference type="AlphaFoldDB" id="A0A329UF05"/>
<gene>
    <name evidence="2" type="ORF">C4N22_07650</name>
</gene>
<keyword evidence="1" id="KW-1133">Transmembrane helix</keyword>
<dbReference type="EMBL" id="PRLE01000003">
    <property type="protein sequence ID" value="RAW59584.1"/>
    <property type="molecule type" value="Genomic_DNA"/>
</dbReference>
<proteinExistence type="predicted"/>
<evidence type="ECO:0000256" key="1">
    <source>
        <dbReference type="SAM" id="Phobius"/>
    </source>
</evidence>
<keyword evidence="1" id="KW-0472">Membrane</keyword>
<reference evidence="2 3" key="1">
    <citation type="submission" date="2018-02" db="EMBL/GenBank/DDBJ databases">
        <title>Complete genome sequencing of Faecalibacterium prausnitzii strains isolated from the human gut.</title>
        <authorList>
            <person name="Fitzgerald B.C."/>
            <person name="Shkoporov A.N."/>
            <person name="Ross P.R."/>
            <person name="Hill C."/>
        </authorList>
    </citation>
    <scope>NUCLEOTIDE SEQUENCE [LARGE SCALE GENOMIC DNA]</scope>
    <source>
        <strain evidence="2 3">APC923/61-1</strain>
    </source>
</reference>
<comment type="caution">
    <text evidence="2">The sequence shown here is derived from an EMBL/GenBank/DDBJ whole genome shotgun (WGS) entry which is preliminary data.</text>
</comment>
<protein>
    <submittedName>
        <fullName evidence="2">Uncharacterized protein</fullName>
    </submittedName>
</protein>
<name>A0A329UF05_9FIRM</name>
<evidence type="ECO:0000313" key="3">
    <source>
        <dbReference type="Proteomes" id="UP000250583"/>
    </source>
</evidence>
<organism evidence="2 3">
    <name type="scientific">Faecalibacterium prausnitzii</name>
    <dbReference type="NCBI Taxonomy" id="853"/>
    <lineage>
        <taxon>Bacteria</taxon>
        <taxon>Bacillati</taxon>
        <taxon>Bacillota</taxon>
        <taxon>Clostridia</taxon>
        <taxon>Eubacteriales</taxon>
        <taxon>Oscillospiraceae</taxon>
        <taxon>Faecalibacterium</taxon>
    </lineage>
</organism>
<evidence type="ECO:0000313" key="2">
    <source>
        <dbReference type="EMBL" id="RAW59584.1"/>
    </source>
</evidence>
<dbReference type="Proteomes" id="UP000250583">
    <property type="component" value="Unassembled WGS sequence"/>
</dbReference>
<feature type="transmembrane region" description="Helical" evidence="1">
    <location>
        <begin position="37"/>
        <end position="57"/>
    </location>
</feature>
<keyword evidence="1" id="KW-0812">Transmembrane</keyword>
<accession>A0A329UF05</accession>